<keyword evidence="17" id="KW-1185">Reference proteome</keyword>
<keyword evidence="7" id="KW-0325">Glycoprotein</keyword>
<dbReference type="AlphaFoldDB" id="A0A9N9TXR3"/>
<feature type="compositionally biased region" description="Polar residues" evidence="12">
    <location>
        <begin position="117"/>
        <end position="128"/>
    </location>
</feature>
<dbReference type="InterPro" id="IPR045120">
    <property type="entry name" value="Suco/Slp1-like"/>
</dbReference>
<feature type="signal peptide" evidence="14">
    <location>
        <begin position="1"/>
        <end position="27"/>
    </location>
</feature>
<feature type="region of interest" description="Disordered" evidence="12">
    <location>
        <begin position="361"/>
        <end position="388"/>
    </location>
</feature>
<evidence type="ECO:0000256" key="3">
    <source>
        <dbReference type="ARBA" id="ARBA00022729"/>
    </source>
</evidence>
<dbReference type="GO" id="GO:0005789">
    <property type="term" value="C:endoplasmic reticulum membrane"/>
    <property type="evidence" value="ECO:0007669"/>
    <property type="project" value="UniProtKB-SubCell"/>
</dbReference>
<protein>
    <recommendedName>
        <fullName evidence="15">SUN domain-containing protein</fullName>
    </recommendedName>
</protein>
<dbReference type="OrthoDB" id="266334at2759"/>
<accession>A0A9N9TXR3</accession>
<feature type="chain" id="PRO_5040510063" description="SUN domain-containing protein" evidence="14">
    <location>
        <begin position="28"/>
        <end position="869"/>
    </location>
</feature>
<keyword evidence="11" id="KW-0175">Coiled coil</keyword>
<feature type="domain" description="SUN" evidence="15">
    <location>
        <begin position="229"/>
        <end position="350"/>
    </location>
</feature>
<keyword evidence="5 13" id="KW-1133">Transmembrane helix</keyword>
<keyword evidence="6 13" id="KW-0472">Membrane</keyword>
<feature type="coiled-coil region" evidence="11">
    <location>
        <begin position="678"/>
        <end position="726"/>
    </location>
</feature>
<comment type="subunit">
    <text evidence="10">Interacts with EMP65.</text>
</comment>
<organism evidence="16 17">
    <name type="scientific">Phyllotreta striolata</name>
    <name type="common">Striped flea beetle</name>
    <name type="synonym">Crioceris striolata</name>
    <dbReference type="NCBI Taxonomy" id="444603"/>
    <lineage>
        <taxon>Eukaryota</taxon>
        <taxon>Metazoa</taxon>
        <taxon>Ecdysozoa</taxon>
        <taxon>Arthropoda</taxon>
        <taxon>Hexapoda</taxon>
        <taxon>Insecta</taxon>
        <taxon>Pterygota</taxon>
        <taxon>Neoptera</taxon>
        <taxon>Endopterygota</taxon>
        <taxon>Coleoptera</taxon>
        <taxon>Polyphaga</taxon>
        <taxon>Cucujiformia</taxon>
        <taxon>Chrysomeloidea</taxon>
        <taxon>Chrysomelidae</taxon>
        <taxon>Galerucinae</taxon>
        <taxon>Alticini</taxon>
        <taxon>Phyllotreta</taxon>
    </lineage>
</organism>
<reference evidence="16" key="1">
    <citation type="submission" date="2022-01" db="EMBL/GenBank/DDBJ databases">
        <authorList>
            <person name="King R."/>
        </authorList>
    </citation>
    <scope>NUCLEOTIDE SEQUENCE</scope>
</reference>
<dbReference type="InterPro" id="IPR008979">
    <property type="entry name" value="Galactose-bd-like_sf"/>
</dbReference>
<evidence type="ECO:0000256" key="8">
    <source>
        <dbReference type="ARBA" id="ARBA00046288"/>
    </source>
</evidence>
<evidence type="ECO:0000256" key="14">
    <source>
        <dbReference type="SAM" id="SignalP"/>
    </source>
</evidence>
<evidence type="ECO:0000256" key="1">
    <source>
        <dbReference type="ARBA" id="ARBA00004389"/>
    </source>
</evidence>
<evidence type="ECO:0000256" key="11">
    <source>
        <dbReference type="SAM" id="Coils"/>
    </source>
</evidence>
<feature type="region of interest" description="Disordered" evidence="12">
    <location>
        <begin position="117"/>
        <end position="174"/>
    </location>
</feature>
<evidence type="ECO:0000256" key="10">
    <source>
        <dbReference type="ARBA" id="ARBA00064635"/>
    </source>
</evidence>
<feature type="compositionally biased region" description="Basic residues" evidence="12">
    <location>
        <begin position="773"/>
        <end position="782"/>
    </location>
</feature>
<dbReference type="Pfam" id="PF07738">
    <property type="entry name" value="Sad1_UNC"/>
    <property type="match status" value="1"/>
</dbReference>
<dbReference type="Proteomes" id="UP001153712">
    <property type="component" value="Chromosome 8"/>
</dbReference>
<evidence type="ECO:0000256" key="13">
    <source>
        <dbReference type="SAM" id="Phobius"/>
    </source>
</evidence>
<feature type="compositionally biased region" description="Acidic residues" evidence="12">
    <location>
        <begin position="801"/>
        <end position="810"/>
    </location>
</feature>
<name>A0A9N9TXR3_PHYSR</name>
<comment type="subcellular location">
    <subcellularLocation>
        <location evidence="8">Endomembrane system</location>
        <topology evidence="8">Single-pass type I membrane protein</topology>
    </subcellularLocation>
    <subcellularLocation>
        <location evidence="1">Endoplasmic reticulum membrane</location>
        <topology evidence="1">Single-pass membrane protein</topology>
    </subcellularLocation>
</comment>
<sequence length="869" mass="95979">MNIDSSFRTVNIIFVAALILVVPCSDTSDERIEPNDSLNLDSSIHDLPNGANHPILEPSLEENLIVAIESDVTVKGPEASQTDKSEPPNSLVLNEASLSESSNQLADIPVIVSSQNEDALPQVESSRTVAEPERVPDIPVNLTAANETDSESDTPTKVDDAQKRDTENKTEDIPSFSEWAQKRLEEVEKSEQINSSAKGQIPNGKAQNAKLRWKNYASLDCGAKVVAANPEAVSPGAILSPSSDEYKLNPCTARIWFVVELCEAIQAKKIELANYELFSSSPKEFTVSVSERFPTRDWRQIGNFTADDERDVQSFDLNTQQFGKYIKIDVKSHYGSEHYCPISLFKAYGASVFEVLQKEEAANNNVNRPDDDDDDDDDDENITSDSDKKNIFSSATDAVISVVKRAAQILGTKSNDSVNSTKNSTASTLINTCTSPRHAIGCIECTETLFGQIYELLSCKSDEIERIASIPIVSKSLRSSTICESFGYRFGNVSSETCIISTIEWFLTPKYLGAVCHEIAILDAKIVVNVSQHFTNITEDLSSDKIVHLDVEDAIVTKVPAVLEGNVTFGEDSTEEPARIEPTKTLVLDENLTRTDVLVESSEGVVVPVETEYRDINTSTIETVTESSLLVDEVSDEQLNNIMVDLSAENSPKAAKESIFLRLFNRIKSLERNMSLSGQYLEELSKRYKRQVEEMREESQKRDESNQLLEERLDKLTRIIEDMSAERRTFLSVIYCLLCCGLCCLGVYFFCGSPSGAPIARSGLKDVVEVQPRKRRRKKGHGRSASLGSIRLGGDVKEPEGAVEEPEGAVEEPVVLEEGDRLMLEEEVELSSSQVDEVVELGGFPSIIGDKGGAKKDKKGFKRLLKKVF</sequence>
<comment type="similarity">
    <text evidence="9">Belongs to the SLP1 family.</text>
</comment>
<gene>
    <name evidence="16" type="ORF">PHYEVI_LOCUS10598</name>
</gene>
<dbReference type="PANTHER" id="PTHR12953:SF0">
    <property type="entry name" value="SUN DOMAIN-CONTAINING OSSIFICATION FACTOR"/>
    <property type="match status" value="1"/>
</dbReference>
<evidence type="ECO:0000256" key="6">
    <source>
        <dbReference type="ARBA" id="ARBA00023136"/>
    </source>
</evidence>
<feature type="compositionally biased region" description="Acidic residues" evidence="12">
    <location>
        <begin position="370"/>
        <end position="382"/>
    </location>
</feature>
<evidence type="ECO:0000313" key="16">
    <source>
        <dbReference type="EMBL" id="CAG9864341.1"/>
    </source>
</evidence>
<dbReference type="GO" id="GO:0034975">
    <property type="term" value="P:protein folding in endoplasmic reticulum"/>
    <property type="evidence" value="ECO:0007669"/>
    <property type="project" value="TreeGrafter"/>
</dbReference>
<dbReference type="EMBL" id="OU900101">
    <property type="protein sequence ID" value="CAG9864341.1"/>
    <property type="molecule type" value="Genomic_DNA"/>
</dbReference>
<dbReference type="InterPro" id="IPR012919">
    <property type="entry name" value="SUN_dom"/>
</dbReference>
<proteinExistence type="inferred from homology"/>
<dbReference type="PANTHER" id="PTHR12953">
    <property type="entry name" value="MEMBRANE PROTEIN CH1 RELATED"/>
    <property type="match status" value="1"/>
</dbReference>
<evidence type="ECO:0000256" key="9">
    <source>
        <dbReference type="ARBA" id="ARBA00061226"/>
    </source>
</evidence>
<evidence type="ECO:0000313" key="17">
    <source>
        <dbReference type="Proteomes" id="UP001153712"/>
    </source>
</evidence>
<keyword evidence="4" id="KW-0256">Endoplasmic reticulum</keyword>
<feature type="compositionally biased region" description="Basic and acidic residues" evidence="12">
    <location>
        <begin position="154"/>
        <end position="172"/>
    </location>
</feature>
<keyword evidence="2 13" id="KW-0812">Transmembrane</keyword>
<evidence type="ECO:0000256" key="4">
    <source>
        <dbReference type="ARBA" id="ARBA00022824"/>
    </source>
</evidence>
<dbReference type="Gene3D" id="2.60.120.260">
    <property type="entry name" value="Galactose-binding domain-like"/>
    <property type="match status" value="1"/>
</dbReference>
<evidence type="ECO:0000256" key="2">
    <source>
        <dbReference type="ARBA" id="ARBA00022692"/>
    </source>
</evidence>
<dbReference type="SUPFAM" id="SSF49785">
    <property type="entry name" value="Galactose-binding domain-like"/>
    <property type="match status" value="1"/>
</dbReference>
<keyword evidence="3 14" id="KW-0732">Signal</keyword>
<evidence type="ECO:0000259" key="15">
    <source>
        <dbReference type="Pfam" id="PF07738"/>
    </source>
</evidence>
<feature type="transmembrane region" description="Helical" evidence="13">
    <location>
        <begin position="730"/>
        <end position="751"/>
    </location>
</feature>
<evidence type="ECO:0000256" key="5">
    <source>
        <dbReference type="ARBA" id="ARBA00022989"/>
    </source>
</evidence>
<evidence type="ECO:0000256" key="12">
    <source>
        <dbReference type="SAM" id="MobiDB-lite"/>
    </source>
</evidence>
<evidence type="ECO:0000256" key="7">
    <source>
        <dbReference type="ARBA" id="ARBA00023180"/>
    </source>
</evidence>
<dbReference type="FunFam" id="2.60.120.260:FF:000099">
    <property type="entry name" value="Uncharacterized protein, isoform C"/>
    <property type="match status" value="1"/>
</dbReference>
<feature type="region of interest" description="Disordered" evidence="12">
    <location>
        <begin position="770"/>
        <end position="810"/>
    </location>
</feature>